<sequence length="201" mass="21139">MEGTDPVNKKLAAVLSGGAVLVLALSGCSSEEKTNPVDDWARKYCDQVKTQFKIKAEADQLIAVTAIDGKPADLQAADSKAFQDLANVNKALAAAFRTVGTTPVEDDEQLVRAAAAERDASAAFYLDLKKQVDALDTADQQEFADGLMVVSEGFAKAEANEKAWNKLRASETGKAMGKFEGCRTVKAKPPAAAGPSPSTSS</sequence>
<evidence type="ECO:0000313" key="1">
    <source>
        <dbReference type="EMBL" id="QKM68378.1"/>
    </source>
</evidence>
<dbReference type="EMBL" id="CP029159">
    <property type="protein sequence ID" value="QKM68378.1"/>
    <property type="molecule type" value="Genomic_DNA"/>
</dbReference>
<protein>
    <submittedName>
        <fullName evidence="1">Small secreted protein</fullName>
    </submittedName>
</protein>
<proteinExistence type="predicted"/>
<evidence type="ECO:0000313" key="2">
    <source>
        <dbReference type="Proteomes" id="UP000005940"/>
    </source>
</evidence>
<organism evidence="1 2">
    <name type="scientific">Streptomyces tsukubensis (strain DSM 42081 / NBRC 108919 / NRRL 18488 / 9993)</name>
    <dbReference type="NCBI Taxonomy" id="1114943"/>
    <lineage>
        <taxon>Bacteria</taxon>
        <taxon>Bacillati</taxon>
        <taxon>Actinomycetota</taxon>
        <taxon>Actinomycetes</taxon>
        <taxon>Kitasatosporales</taxon>
        <taxon>Streptomycetaceae</taxon>
        <taxon>Streptomyces</taxon>
    </lineage>
</organism>
<gene>
    <name evidence="1" type="ORF">STSU_015520</name>
</gene>
<dbReference type="AlphaFoldDB" id="A0A7G3UEF5"/>
<name>A0A7G3UEF5_STRT9</name>
<keyword evidence="2" id="KW-1185">Reference proteome</keyword>
<reference evidence="1 2" key="1">
    <citation type="journal article" date="2012" name="J. Bacteriol.">
        <title>Draft genome of Streptomyces tsukubaensis NRRL 18488, the producer of the clinically important immunosuppressant tacrolimus (FK506).</title>
        <authorList>
            <person name="Barreiro C."/>
            <person name="Prieto C."/>
            <person name="Sola-Landa A."/>
            <person name="Solera E."/>
            <person name="Martinez-Castro M."/>
            <person name="Perez-Redondo R."/>
            <person name="Garcia-Estrada C."/>
            <person name="Aparicio J.F."/>
            <person name="Fernandez-Martinez L.T."/>
            <person name="Santos-Aberturas J."/>
            <person name="Salehi-Najafabadi Z."/>
            <person name="Rodriguez-Garcia A."/>
            <person name="Tauch A."/>
            <person name="Martin J.F."/>
        </authorList>
    </citation>
    <scope>NUCLEOTIDE SEQUENCE [LARGE SCALE GENOMIC DNA]</scope>
    <source>
        <strain evidence="2">DSM 42081 / NBRC 108919 / NRRL 18488 / 9993</strain>
    </source>
</reference>
<dbReference type="Proteomes" id="UP000005940">
    <property type="component" value="Chromosome"/>
</dbReference>
<accession>A0A7G3UEF5</accession>